<gene>
    <name evidence="3" type="ORF">J2W84_003995</name>
</gene>
<feature type="transmembrane region" description="Helical" evidence="2">
    <location>
        <begin position="43"/>
        <end position="63"/>
    </location>
</feature>
<keyword evidence="2" id="KW-1133">Transmembrane helix</keyword>
<keyword evidence="2" id="KW-0812">Transmembrane</keyword>
<protein>
    <recommendedName>
        <fullName evidence="5">Outer membrane protein beta-barrel domain-containing protein</fullName>
    </recommendedName>
</protein>
<dbReference type="RefSeq" id="WP_309986567.1">
    <property type="nucleotide sequence ID" value="NZ_JAVDTI010000003.1"/>
</dbReference>
<dbReference type="Proteomes" id="UP001264980">
    <property type="component" value="Unassembled WGS sequence"/>
</dbReference>
<evidence type="ECO:0000256" key="1">
    <source>
        <dbReference type="SAM" id="MobiDB-lite"/>
    </source>
</evidence>
<evidence type="ECO:0000313" key="4">
    <source>
        <dbReference type="Proteomes" id="UP001264980"/>
    </source>
</evidence>
<name>A0ABU1R0L5_9BACT</name>
<organism evidence="3 4">
    <name type="scientific">Dyadobacter fermentans</name>
    <dbReference type="NCBI Taxonomy" id="94254"/>
    <lineage>
        <taxon>Bacteria</taxon>
        <taxon>Pseudomonadati</taxon>
        <taxon>Bacteroidota</taxon>
        <taxon>Cytophagia</taxon>
        <taxon>Cytophagales</taxon>
        <taxon>Spirosomataceae</taxon>
        <taxon>Dyadobacter</taxon>
    </lineage>
</organism>
<sequence>MSDQQPVDKRMLGRLRDHTEPYLPDAWESFELFRAAQSRKKRIALYWLGAAALLVFIAIALLITSIPDAPARLHVAEKPVRAVQQDKLRATRSEEPAASPDLPSAPSASGIQASRHTKALSRRKSLELNRVRSENTMRDPAAPLPATSNDGIRDTFAPEFLIPRAFNSPVARFVKRDIPLPQPRIHPPQYRDQAVRWGVSVLQQSNRAAHIVPESNYGVGGALLVPLSRRIALVTGISGSRQSLNIEQPARLSAAEGLPNLQRVRYHWVNLEVPVQIQYKLRTFKDISFTANAGVALQTSMGQTADYHYKTTRTIATFAETAGGPVLVSSQTVEELTSVSERDKKRIWTVGSPLYFGIGISYKWQHTVVELEPFVKYPFGASTADRLQLTTMGIQLRLTGPLKKPIPATRNSL</sequence>
<reference evidence="3 4" key="1">
    <citation type="submission" date="2023-07" db="EMBL/GenBank/DDBJ databases">
        <title>Sorghum-associated microbial communities from plants grown in Nebraska, USA.</title>
        <authorList>
            <person name="Schachtman D."/>
        </authorList>
    </citation>
    <scope>NUCLEOTIDE SEQUENCE [LARGE SCALE GENOMIC DNA]</scope>
    <source>
        <strain evidence="3 4">BE57</strain>
    </source>
</reference>
<feature type="compositionally biased region" description="Basic and acidic residues" evidence="1">
    <location>
        <begin position="86"/>
        <end position="95"/>
    </location>
</feature>
<feature type="compositionally biased region" description="Low complexity" evidence="1">
    <location>
        <begin position="96"/>
        <end position="109"/>
    </location>
</feature>
<proteinExistence type="predicted"/>
<evidence type="ECO:0000313" key="3">
    <source>
        <dbReference type="EMBL" id="MDR6806947.1"/>
    </source>
</evidence>
<dbReference type="EMBL" id="JAVDTI010000003">
    <property type="protein sequence ID" value="MDR6806947.1"/>
    <property type="molecule type" value="Genomic_DNA"/>
</dbReference>
<comment type="caution">
    <text evidence="3">The sequence shown here is derived from an EMBL/GenBank/DDBJ whole genome shotgun (WGS) entry which is preliminary data.</text>
</comment>
<keyword evidence="2" id="KW-0472">Membrane</keyword>
<accession>A0ABU1R0L5</accession>
<evidence type="ECO:0000256" key="2">
    <source>
        <dbReference type="SAM" id="Phobius"/>
    </source>
</evidence>
<feature type="region of interest" description="Disordered" evidence="1">
    <location>
        <begin position="86"/>
        <end position="149"/>
    </location>
</feature>
<evidence type="ECO:0008006" key="5">
    <source>
        <dbReference type="Google" id="ProtNLM"/>
    </source>
</evidence>
<feature type="compositionally biased region" description="Basic and acidic residues" evidence="1">
    <location>
        <begin position="124"/>
        <end position="137"/>
    </location>
</feature>
<keyword evidence="4" id="KW-1185">Reference proteome</keyword>